<feature type="region of interest" description="Disordered" evidence="1">
    <location>
        <begin position="83"/>
        <end position="102"/>
    </location>
</feature>
<evidence type="ECO:0000256" key="1">
    <source>
        <dbReference type="SAM" id="MobiDB-lite"/>
    </source>
</evidence>
<dbReference type="RefSeq" id="XP_001315431.1">
    <property type="nucleotide sequence ID" value="XM_001315396.1"/>
</dbReference>
<dbReference type="VEuPathDB" id="TrichDB:TVAG_049920"/>
<accession>A2EVY7</accession>
<reference evidence="2" key="2">
    <citation type="journal article" date="2007" name="Science">
        <title>Draft genome sequence of the sexually transmitted pathogen Trichomonas vaginalis.</title>
        <authorList>
            <person name="Carlton J.M."/>
            <person name="Hirt R.P."/>
            <person name="Silva J.C."/>
            <person name="Delcher A.L."/>
            <person name="Schatz M."/>
            <person name="Zhao Q."/>
            <person name="Wortman J.R."/>
            <person name="Bidwell S.L."/>
            <person name="Alsmark U.C.M."/>
            <person name="Besteiro S."/>
            <person name="Sicheritz-Ponten T."/>
            <person name="Noel C.J."/>
            <person name="Dacks J.B."/>
            <person name="Foster P.G."/>
            <person name="Simillion C."/>
            <person name="Van de Peer Y."/>
            <person name="Miranda-Saavedra D."/>
            <person name="Barton G.J."/>
            <person name="Westrop G.D."/>
            <person name="Mueller S."/>
            <person name="Dessi D."/>
            <person name="Fiori P.L."/>
            <person name="Ren Q."/>
            <person name="Paulsen I."/>
            <person name="Zhang H."/>
            <person name="Bastida-Corcuera F.D."/>
            <person name="Simoes-Barbosa A."/>
            <person name="Brown M.T."/>
            <person name="Hayes R.D."/>
            <person name="Mukherjee M."/>
            <person name="Okumura C.Y."/>
            <person name="Schneider R."/>
            <person name="Smith A.J."/>
            <person name="Vanacova S."/>
            <person name="Villalvazo M."/>
            <person name="Haas B.J."/>
            <person name="Pertea M."/>
            <person name="Feldblyum T.V."/>
            <person name="Utterback T.R."/>
            <person name="Shu C.L."/>
            <person name="Osoegawa K."/>
            <person name="de Jong P.J."/>
            <person name="Hrdy I."/>
            <person name="Horvathova L."/>
            <person name="Zubacova Z."/>
            <person name="Dolezal P."/>
            <person name="Malik S.B."/>
            <person name="Logsdon J.M. Jr."/>
            <person name="Henze K."/>
            <person name="Gupta A."/>
            <person name="Wang C.C."/>
            <person name="Dunne R.L."/>
            <person name="Upcroft J.A."/>
            <person name="Upcroft P."/>
            <person name="White O."/>
            <person name="Salzberg S.L."/>
            <person name="Tang P."/>
            <person name="Chiu C.-H."/>
            <person name="Lee Y.-S."/>
            <person name="Embley T.M."/>
            <person name="Coombs G.H."/>
            <person name="Mottram J.C."/>
            <person name="Tachezy J."/>
            <person name="Fraser-Liggett C.M."/>
            <person name="Johnson P.J."/>
        </authorList>
    </citation>
    <scope>NUCLEOTIDE SEQUENCE [LARGE SCALE GENOMIC DNA]</scope>
    <source>
        <strain evidence="2">G3</strain>
    </source>
</reference>
<dbReference type="InParanoid" id="A2EVY7"/>
<reference evidence="2" key="1">
    <citation type="submission" date="2006-10" db="EMBL/GenBank/DDBJ databases">
        <authorList>
            <person name="Amadeo P."/>
            <person name="Zhao Q."/>
            <person name="Wortman J."/>
            <person name="Fraser-Liggett C."/>
            <person name="Carlton J."/>
        </authorList>
    </citation>
    <scope>NUCLEOTIDE SEQUENCE</scope>
    <source>
        <strain evidence="2">G3</strain>
    </source>
</reference>
<dbReference type="EMBL" id="DS113512">
    <property type="protein sequence ID" value="EAY03208.1"/>
    <property type="molecule type" value="Genomic_DNA"/>
</dbReference>
<gene>
    <name evidence="2" type="ORF">TVAG_049920</name>
</gene>
<keyword evidence="3" id="KW-1185">Reference proteome</keyword>
<dbReference type="AlphaFoldDB" id="A2EVY7"/>
<protein>
    <submittedName>
        <fullName evidence="2">Uncharacterized protein</fullName>
    </submittedName>
</protein>
<name>A2EVY7_TRIV3</name>
<organism evidence="2 3">
    <name type="scientific">Trichomonas vaginalis (strain ATCC PRA-98 / G3)</name>
    <dbReference type="NCBI Taxonomy" id="412133"/>
    <lineage>
        <taxon>Eukaryota</taxon>
        <taxon>Metamonada</taxon>
        <taxon>Parabasalia</taxon>
        <taxon>Trichomonadida</taxon>
        <taxon>Trichomonadidae</taxon>
        <taxon>Trichomonas</taxon>
    </lineage>
</organism>
<dbReference type="KEGG" id="tva:4761050"/>
<dbReference type="VEuPathDB" id="TrichDB:TVAGG3_0548780"/>
<dbReference type="Proteomes" id="UP000001542">
    <property type="component" value="Unassembled WGS sequence"/>
</dbReference>
<evidence type="ECO:0000313" key="2">
    <source>
        <dbReference type="EMBL" id="EAY03208.1"/>
    </source>
</evidence>
<proteinExistence type="predicted"/>
<sequence>MYEHTFNFGFFGKVGLQEGGIGAGVVAGHESSNSRTQVRVGRNLLGFEVEGSHRSNTSEGAVEHALGIGWGRRILNGIGYTESRERNGHTSTQQNDLSLRPGNVGLNLTDTDSHNNLTIGRRAQVTADKPSLSIQNILTTDTSNEINLFSYIL</sequence>
<evidence type="ECO:0000313" key="3">
    <source>
        <dbReference type="Proteomes" id="UP000001542"/>
    </source>
</evidence>